<dbReference type="Proteomes" id="UP001054945">
    <property type="component" value="Unassembled WGS sequence"/>
</dbReference>
<feature type="signal peptide" evidence="1">
    <location>
        <begin position="1"/>
        <end position="21"/>
    </location>
</feature>
<evidence type="ECO:0000256" key="1">
    <source>
        <dbReference type="SAM" id="SignalP"/>
    </source>
</evidence>
<protein>
    <recommendedName>
        <fullName evidence="4">Secreted protein</fullName>
    </recommendedName>
</protein>
<evidence type="ECO:0000313" key="2">
    <source>
        <dbReference type="EMBL" id="GIX90582.1"/>
    </source>
</evidence>
<accession>A0AAV4P5Z8</accession>
<dbReference type="AlphaFoldDB" id="A0AAV4P5Z8"/>
<sequence length="81" mass="9633">MLKTILFAFRVLCSRFGIVVWKRKGDDELGWSMELHGGGYGLSIRMLLNNSDVRHESRPIPLLKRYYTKRSDPFNERHFYL</sequence>
<organism evidence="2 3">
    <name type="scientific">Caerostris extrusa</name>
    <name type="common">Bark spider</name>
    <name type="synonym">Caerostris bankana</name>
    <dbReference type="NCBI Taxonomy" id="172846"/>
    <lineage>
        <taxon>Eukaryota</taxon>
        <taxon>Metazoa</taxon>
        <taxon>Ecdysozoa</taxon>
        <taxon>Arthropoda</taxon>
        <taxon>Chelicerata</taxon>
        <taxon>Arachnida</taxon>
        <taxon>Araneae</taxon>
        <taxon>Araneomorphae</taxon>
        <taxon>Entelegynae</taxon>
        <taxon>Araneoidea</taxon>
        <taxon>Araneidae</taxon>
        <taxon>Caerostris</taxon>
    </lineage>
</organism>
<dbReference type="EMBL" id="BPLR01021507">
    <property type="protein sequence ID" value="GIX90582.1"/>
    <property type="molecule type" value="Genomic_DNA"/>
</dbReference>
<feature type="chain" id="PRO_5043831335" description="Secreted protein" evidence="1">
    <location>
        <begin position="22"/>
        <end position="81"/>
    </location>
</feature>
<name>A0AAV4P5Z8_CAEEX</name>
<keyword evidence="3" id="KW-1185">Reference proteome</keyword>
<evidence type="ECO:0000313" key="3">
    <source>
        <dbReference type="Proteomes" id="UP001054945"/>
    </source>
</evidence>
<evidence type="ECO:0008006" key="4">
    <source>
        <dbReference type="Google" id="ProtNLM"/>
    </source>
</evidence>
<keyword evidence="1" id="KW-0732">Signal</keyword>
<proteinExistence type="predicted"/>
<reference evidence="2 3" key="1">
    <citation type="submission" date="2021-06" db="EMBL/GenBank/DDBJ databases">
        <title>Caerostris extrusa draft genome.</title>
        <authorList>
            <person name="Kono N."/>
            <person name="Arakawa K."/>
        </authorList>
    </citation>
    <scope>NUCLEOTIDE SEQUENCE [LARGE SCALE GENOMIC DNA]</scope>
</reference>
<comment type="caution">
    <text evidence="2">The sequence shown here is derived from an EMBL/GenBank/DDBJ whole genome shotgun (WGS) entry which is preliminary data.</text>
</comment>
<gene>
    <name evidence="2" type="ORF">CEXT_551471</name>
</gene>